<comment type="caution">
    <text evidence="1">The sequence shown here is derived from an EMBL/GenBank/DDBJ whole genome shotgun (WGS) entry which is preliminary data.</text>
</comment>
<evidence type="ECO:0000313" key="2">
    <source>
        <dbReference type="Proteomes" id="UP000187209"/>
    </source>
</evidence>
<protein>
    <submittedName>
        <fullName evidence="1">Uncharacterized protein</fullName>
    </submittedName>
</protein>
<gene>
    <name evidence="1" type="ORF">SteCoe_15866</name>
</gene>
<proteinExistence type="predicted"/>
<dbReference type="Proteomes" id="UP000187209">
    <property type="component" value="Unassembled WGS sequence"/>
</dbReference>
<dbReference type="AlphaFoldDB" id="A0A1R2C2P6"/>
<dbReference type="OrthoDB" id="297125at2759"/>
<organism evidence="1 2">
    <name type="scientific">Stentor coeruleus</name>
    <dbReference type="NCBI Taxonomy" id="5963"/>
    <lineage>
        <taxon>Eukaryota</taxon>
        <taxon>Sar</taxon>
        <taxon>Alveolata</taxon>
        <taxon>Ciliophora</taxon>
        <taxon>Postciliodesmatophora</taxon>
        <taxon>Heterotrichea</taxon>
        <taxon>Heterotrichida</taxon>
        <taxon>Stentoridae</taxon>
        <taxon>Stentor</taxon>
    </lineage>
</organism>
<evidence type="ECO:0000313" key="1">
    <source>
        <dbReference type="EMBL" id="OMJ83276.1"/>
    </source>
</evidence>
<accession>A0A1R2C2P6</accession>
<name>A0A1R2C2P6_9CILI</name>
<sequence>MSCKNNQKSSKVLISLNKACDKILEDLKKLKLTMPTTESLKKVQTISEKFNTLKQNWSNLASRTLSTINITKTQANQYIRSMEINRNILQEVQKDKKRIKSQEIILRKNEVRLGRSLGEIKNLWEVNLIEMESSLKSQKETLNKITKGFIEDCLSSKNFFPKTKDFKQDKKLIIETHNIPNLHLEHIQKKTTSTSRHTSEKSSKYYNILDENIQSNRGSFSFITEDIASFRSYSYKTRTGNKNNLKDQSEKIRQPTQEILSPINFAQIIQENENNGEKSKVSNQSISSKSRSRLKNALLNDSVNIDEIKEALVILKRANLINKNGNKELLKLAEMMKNPENSSNVELMLQLIEIEGQKSSKSNPKQFKFAKPHTPSNKKRLRISKISDIEGTSREKFRFLEDKSFNRTILSNENFLSPKNYDECMENSQKEGELKDVKLEDLLNVASIMDDLGLASADNSVIQKILSDPLEESTEKKLACVFGDDCDELPVKFSSNISRISRISNL</sequence>
<keyword evidence="2" id="KW-1185">Reference proteome</keyword>
<dbReference type="EMBL" id="MPUH01000310">
    <property type="protein sequence ID" value="OMJ83276.1"/>
    <property type="molecule type" value="Genomic_DNA"/>
</dbReference>
<reference evidence="1 2" key="1">
    <citation type="submission" date="2016-11" db="EMBL/GenBank/DDBJ databases">
        <title>The macronuclear genome of Stentor coeruleus: a giant cell with tiny introns.</title>
        <authorList>
            <person name="Slabodnick M."/>
            <person name="Ruby J.G."/>
            <person name="Reiff S.B."/>
            <person name="Swart E.C."/>
            <person name="Gosai S."/>
            <person name="Prabakaran S."/>
            <person name="Witkowska E."/>
            <person name="Larue G.E."/>
            <person name="Fisher S."/>
            <person name="Freeman R.M."/>
            <person name="Gunawardena J."/>
            <person name="Chu W."/>
            <person name="Stover N.A."/>
            <person name="Gregory B.D."/>
            <person name="Nowacki M."/>
            <person name="Derisi J."/>
            <person name="Roy S.W."/>
            <person name="Marshall W.F."/>
            <person name="Sood P."/>
        </authorList>
    </citation>
    <scope>NUCLEOTIDE SEQUENCE [LARGE SCALE GENOMIC DNA]</scope>
    <source>
        <strain evidence="1">WM001</strain>
    </source>
</reference>